<comment type="caution">
    <text evidence="1">The sequence shown here is derived from an EMBL/GenBank/DDBJ whole genome shotgun (WGS) entry which is preliminary data.</text>
</comment>
<proteinExistence type="predicted"/>
<dbReference type="AlphaFoldDB" id="A0A6V7ULK1"/>
<evidence type="ECO:0000313" key="2">
    <source>
        <dbReference type="Proteomes" id="UP000580250"/>
    </source>
</evidence>
<organism evidence="1 2">
    <name type="scientific">Meloidogyne enterolobii</name>
    <name type="common">Root-knot nematode worm</name>
    <name type="synonym">Meloidogyne mayaguensis</name>
    <dbReference type="NCBI Taxonomy" id="390850"/>
    <lineage>
        <taxon>Eukaryota</taxon>
        <taxon>Metazoa</taxon>
        <taxon>Ecdysozoa</taxon>
        <taxon>Nematoda</taxon>
        <taxon>Chromadorea</taxon>
        <taxon>Rhabditida</taxon>
        <taxon>Tylenchina</taxon>
        <taxon>Tylenchomorpha</taxon>
        <taxon>Tylenchoidea</taxon>
        <taxon>Meloidogynidae</taxon>
        <taxon>Meloidogyninae</taxon>
        <taxon>Meloidogyne</taxon>
    </lineage>
</organism>
<dbReference type="EMBL" id="CAJEWN010000083">
    <property type="protein sequence ID" value="CAD2161122.1"/>
    <property type="molecule type" value="Genomic_DNA"/>
</dbReference>
<dbReference type="PROSITE" id="PS51257">
    <property type="entry name" value="PROKAR_LIPOPROTEIN"/>
    <property type="match status" value="1"/>
</dbReference>
<accession>A0A6V7ULK1</accession>
<name>A0A6V7ULK1_MELEN</name>
<protein>
    <submittedName>
        <fullName evidence="1">Uncharacterized protein</fullName>
    </submittedName>
</protein>
<evidence type="ECO:0000313" key="1">
    <source>
        <dbReference type="EMBL" id="CAD2161122.1"/>
    </source>
</evidence>
<sequence length="55" mass="6433">MKLLNYFISRFLIRACFTYAFHSHAPLISSCLSFFAFHPDNLFKAKILAQLHVNK</sequence>
<dbReference type="Proteomes" id="UP000580250">
    <property type="component" value="Unassembled WGS sequence"/>
</dbReference>
<gene>
    <name evidence="1" type="ORF">MENT_LOCUS14648</name>
</gene>
<reference evidence="1 2" key="1">
    <citation type="submission" date="2020-08" db="EMBL/GenBank/DDBJ databases">
        <authorList>
            <person name="Koutsovoulos G."/>
            <person name="Danchin GJ E."/>
        </authorList>
    </citation>
    <scope>NUCLEOTIDE SEQUENCE [LARGE SCALE GENOMIC DNA]</scope>
</reference>